<proteinExistence type="predicted"/>
<feature type="domain" description="Enoyl reductase (ER)" evidence="3">
    <location>
        <begin position="77"/>
        <end position="390"/>
    </location>
</feature>
<dbReference type="InterPro" id="IPR020843">
    <property type="entry name" value="ER"/>
</dbReference>
<keyword evidence="1" id="KW-0521">NADP</keyword>
<keyword evidence="2" id="KW-0560">Oxidoreductase</keyword>
<dbReference type="SMART" id="SM00829">
    <property type="entry name" value="PKS_ER"/>
    <property type="match status" value="1"/>
</dbReference>
<gene>
    <name evidence="4" type="ORF">HKX40_06845</name>
</gene>
<dbReference type="PANTHER" id="PTHR48106">
    <property type="entry name" value="QUINONE OXIDOREDUCTASE PIG3-RELATED"/>
    <property type="match status" value="1"/>
</dbReference>
<dbReference type="InterPro" id="IPR036291">
    <property type="entry name" value="NAD(P)-bd_dom_sf"/>
</dbReference>
<dbReference type="Gene3D" id="3.90.180.10">
    <property type="entry name" value="Medium-chain alcohol dehydrogenases, catalytic domain"/>
    <property type="match status" value="1"/>
</dbReference>
<protein>
    <submittedName>
        <fullName evidence="4">Zinc-binding dehydrogenase</fullName>
    </submittedName>
</protein>
<dbReference type="SUPFAM" id="SSF50129">
    <property type="entry name" value="GroES-like"/>
    <property type="match status" value="1"/>
</dbReference>
<name>A0A7Y4LC71_9BURK</name>
<evidence type="ECO:0000256" key="1">
    <source>
        <dbReference type="ARBA" id="ARBA00022857"/>
    </source>
</evidence>
<dbReference type="Pfam" id="PF00107">
    <property type="entry name" value="ADH_zinc_N"/>
    <property type="match status" value="1"/>
</dbReference>
<accession>A0A7Y4LC71</accession>
<dbReference type="InterPro" id="IPR013154">
    <property type="entry name" value="ADH-like_N"/>
</dbReference>
<dbReference type="Gene3D" id="3.40.50.720">
    <property type="entry name" value="NAD(P)-binding Rossmann-like Domain"/>
    <property type="match status" value="1"/>
</dbReference>
<dbReference type="Proteomes" id="UP000541421">
    <property type="component" value="Unassembled WGS sequence"/>
</dbReference>
<evidence type="ECO:0000313" key="4">
    <source>
        <dbReference type="EMBL" id="NOL49851.1"/>
    </source>
</evidence>
<dbReference type="CDD" id="cd05276">
    <property type="entry name" value="p53_inducible_oxidoreductase"/>
    <property type="match status" value="1"/>
</dbReference>
<dbReference type="InterPro" id="IPR011032">
    <property type="entry name" value="GroES-like_sf"/>
</dbReference>
<evidence type="ECO:0000256" key="2">
    <source>
        <dbReference type="ARBA" id="ARBA00023002"/>
    </source>
</evidence>
<reference evidence="4 5" key="1">
    <citation type="submission" date="2020-05" db="EMBL/GenBank/DDBJ databases">
        <authorList>
            <person name="Niu N."/>
        </authorList>
    </citation>
    <scope>NUCLEOTIDE SEQUENCE [LARGE SCALE GENOMIC DNA]</scope>
    <source>
        <strain evidence="4 5">LMG10982</strain>
    </source>
</reference>
<dbReference type="GO" id="GO:0070402">
    <property type="term" value="F:NADPH binding"/>
    <property type="evidence" value="ECO:0007669"/>
    <property type="project" value="TreeGrafter"/>
</dbReference>
<dbReference type="Pfam" id="PF08240">
    <property type="entry name" value="ADH_N"/>
    <property type="match status" value="1"/>
</dbReference>
<dbReference type="AlphaFoldDB" id="A0A7Y4LC71"/>
<dbReference type="PANTHER" id="PTHR48106:SF8">
    <property type="entry name" value="OS02G0805600 PROTEIN"/>
    <property type="match status" value="1"/>
</dbReference>
<dbReference type="InterPro" id="IPR014189">
    <property type="entry name" value="Quinone_OxRdtase_PIG3"/>
</dbReference>
<dbReference type="EMBL" id="JABGBO010000006">
    <property type="protein sequence ID" value="NOL49851.1"/>
    <property type="molecule type" value="Genomic_DNA"/>
</dbReference>
<dbReference type="InterPro" id="IPR013149">
    <property type="entry name" value="ADH-like_C"/>
</dbReference>
<sequence length="393" mass="42282">MTTAQTDPKIQVSAVTEELTPPRYPESWECCGSDCGESCVYTIYAREKEEYDRQVKLMQSFFMEKQKMRAIEISQPGGPEVLKIVEREIPTPKAGEVLIKVKAAGINRPDVFQRQGSYPPPAGASDLPGLEVAGEIVDGDVSGTDLSIGDMVCALTPGGGYAEYCIAPAGNCLPIPEGLSAVEAATLPETYFTVWSNVFDRGQLKGEETLLVHGGASGIGTTAILLARAFGHQVFATVGSDDRVKAVEALGATKGINYKTQDFVQEVKTLTGGKGVDVILDMVCGEYINRNLESLAEDGRTVIIAQLGGSRATINSGLLMRKRLTITGSTLRPRSAEFKTAIAKNLQQKVWPLFAQGKLKPVVYATFPFEEVQKAHAMMDAGEQIGKIVLTLS</sequence>
<organism evidence="4 5">
    <name type="scientific">Pelistega europaea</name>
    <dbReference type="NCBI Taxonomy" id="106147"/>
    <lineage>
        <taxon>Bacteria</taxon>
        <taxon>Pseudomonadati</taxon>
        <taxon>Pseudomonadota</taxon>
        <taxon>Betaproteobacteria</taxon>
        <taxon>Burkholderiales</taxon>
        <taxon>Alcaligenaceae</taxon>
        <taxon>Pelistega</taxon>
    </lineage>
</organism>
<evidence type="ECO:0000313" key="5">
    <source>
        <dbReference type="Proteomes" id="UP000541421"/>
    </source>
</evidence>
<dbReference type="GO" id="GO:0016651">
    <property type="term" value="F:oxidoreductase activity, acting on NAD(P)H"/>
    <property type="evidence" value="ECO:0007669"/>
    <property type="project" value="TreeGrafter"/>
</dbReference>
<evidence type="ECO:0000259" key="3">
    <source>
        <dbReference type="SMART" id="SM00829"/>
    </source>
</evidence>
<dbReference type="SUPFAM" id="SSF51735">
    <property type="entry name" value="NAD(P)-binding Rossmann-fold domains"/>
    <property type="match status" value="1"/>
</dbReference>
<keyword evidence="5" id="KW-1185">Reference proteome</keyword>
<dbReference type="NCBIfam" id="TIGR02824">
    <property type="entry name" value="quinone_pig3"/>
    <property type="match status" value="1"/>
</dbReference>
<comment type="caution">
    <text evidence="4">The sequence shown here is derived from an EMBL/GenBank/DDBJ whole genome shotgun (WGS) entry which is preliminary data.</text>
</comment>